<protein>
    <submittedName>
        <fullName evidence="3">DNA processing protein</fullName>
    </submittedName>
</protein>
<dbReference type="RefSeq" id="WP_169814261.1">
    <property type="nucleotide sequence ID" value="NZ_QQAZ01000013.1"/>
</dbReference>
<sequence length="308" mass="32528">MHSVVPEPRPEPGSAARRRAWAVLSRAAVHTPQRVHQLLDEYGPEEAADQIVTGTAEYPADPHAFARADRDLESAAAAGGRLVARDDPDWPARLANVGACWGDSSVPVALWVRGSAPLDTFARTVAVTGAAAATDYGLHVAADLTRGLAAHDRTIINGGAFGVDAAALTAALSADAPAIAVLPAGLDRPHPHQQADLFTRIADHGVLVSEYPPGTLPRRARFQDRHRLVAALSTGVVVCESGVRSSSLHALRWARRLRRPVAAIPGSIYSASSRGCHQLIRDGHAHLATSVDDVLDLVTGRHTQGGNR</sequence>
<dbReference type="InterPro" id="IPR003488">
    <property type="entry name" value="DprA"/>
</dbReference>
<reference evidence="3 4" key="1">
    <citation type="submission" date="2018-07" db="EMBL/GenBank/DDBJ databases">
        <title>Genomic Encyclopedia of Type Strains, Phase IV (KMG-IV): sequencing the most valuable type-strain genomes for metagenomic binning, comparative biology and taxonomic classification.</title>
        <authorList>
            <person name="Goeker M."/>
        </authorList>
    </citation>
    <scope>NUCLEOTIDE SEQUENCE [LARGE SCALE GENOMIC DNA]</scope>
    <source>
        <strain evidence="3 4">DSM 44952</strain>
    </source>
</reference>
<dbReference type="PANTHER" id="PTHR43022">
    <property type="entry name" value="PROTEIN SMF"/>
    <property type="match status" value="1"/>
</dbReference>
<dbReference type="Gene3D" id="3.40.50.450">
    <property type="match status" value="1"/>
</dbReference>
<comment type="caution">
    <text evidence="3">The sequence shown here is derived from an EMBL/GenBank/DDBJ whole genome shotgun (WGS) entry which is preliminary data.</text>
</comment>
<organism evidence="3 4">
    <name type="scientific">Nocardia mexicana</name>
    <dbReference type="NCBI Taxonomy" id="279262"/>
    <lineage>
        <taxon>Bacteria</taxon>
        <taxon>Bacillati</taxon>
        <taxon>Actinomycetota</taxon>
        <taxon>Actinomycetes</taxon>
        <taxon>Mycobacteriales</taxon>
        <taxon>Nocardiaceae</taxon>
        <taxon>Nocardia</taxon>
    </lineage>
</organism>
<proteinExistence type="inferred from homology"/>
<evidence type="ECO:0000313" key="3">
    <source>
        <dbReference type="EMBL" id="RDI45313.1"/>
    </source>
</evidence>
<dbReference type="InterPro" id="IPR057666">
    <property type="entry name" value="DrpA_SLOG"/>
</dbReference>
<comment type="similarity">
    <text evidence="1">Belongs to the DprA/Smf family.</text>
</comment>
<evidence type="ECO:0000256" key="1">
    <source>
        <dbReference type="ARBA" id="ARBA00006525"/>
    </source>
</evidence>
<dbReference type="AlphaFoldDB" id="A0A370GTR5"/>
<feature type="domain" description="Smf/DprA SLOG" evidence="2">
    <location>
        <begin position="82"/>
        <end position="297"/>
    </location>
</feature>
<keyword evidence="4" id="KW-1185">Reference proteome</keyword>
<dbReference type="GO" id="GO:0009294">
    <property type="term" value="P:DNA-mediated transformation"/>
    <property type="evidence" value="ECO:0007669"/>
    <property type="project" value="InterPro"/>
</dbReference>
<gene>
    <name evidence="3" type="ORF">DFR68_11383</name>
</gene>
<evidence type="ECO:0000313" key="4">
    <source>
        <dbReference type="Proteomes" id="UP000255355"/>
    </source>
</evidence>
<evidence type="ECO:0000259" key="2">
    <source>
        <dbReference type="Pfam" id="PF02481"/>
    </source>
</evidence>
<dbReference type="SUPFAM" id="SSF102405">
    <property type="entry name" value="MCP/YpsA-like"/>
    <property type="match status" value="1"/>
</dbReference>
<dbReference type="EMBL" id="QQAZ01000013">
    <property type="protein sequence ID" value="RDI45313.1"/>
    <property type="molecule type" value="Genomic_DNA"/>
</dbReference>
<name>A0A370GTR5_9NOCA</name>
<dbReference type="PANTHER" id="PTHR43022:SF1">
    <property type="entry name" value="PROTEIN SMF"/>
    <property type="match status" value="1"/>
</dbReference>
<dbReference type="STRING" id="1210089.GCA_001613165_03107"/>
<dbReference type="Proteomes" id="UP000255355">
    <property type="component" value="Unassembled WGS sequence"/>
</dbReference>
<accession>A0A370GTR5</accession>
<dbReference type="Pfam" id="PF02481">
    <property type="entry name" value="DNA_processg_A"/>
    <property type="match status" value="1"/>
</dbReference>